<dbReference type="EMBL" id="BJYT01000008">
    <property type="protein sequence ID" value="GEO09819.1"/>
    <property type="molecule type" value="Genomic_DNA"/>
</dbReference>
<evidence type="ECO:0000313" key="2">
    <source>
        <dbReference type="Proteomes" id="UP000321513"/>
    </source>
</evidence>
<dbReference type="AlphaFoldDB" id="A0A512BCX7"/>
<keyword evidence="2" id="KW-1185">Reference proteome</keyword>
<evidence type="ECO:0000313" key="1">
    <source>
        <dbReference type="EMBL" id="GEO09819.1"/>
    </source>
</evidence>
<sequence length="370" mass="43780">MTLQRATAGNIKINHTKSVSFTDMPFIDFTAIIEEAWKAYDDTREIIRIVDISAKVSTNHVYRVTFTDGNFIIAKMSYFGRFEHFVEDHSIIDTLSNNLPAPFENFLARALAKGKNLFVYRYKDEILDAWVVFYRPIAIKKRLPKRLDESQIVKLAVQLALFHKACHNTRNTLPPSSKTLKTDIDHLLQIIETEEGRFEHRMHLDEIKEHSEIFLQNTQILKSPNFDKIPVFVDWNIGNFSVTSSLRLYSRWDYDWFRMGSRMLDFYFLSRVVSDVGDRTAFSYYIGPLMEERFLFFIKAYHEVYPLKEAEVRFLKEAYRFFILNYVIKDGRFFFHELFAIKLQKEAYEIYLPSIEKEFNADIILKALNL</sequence>
<dbReference type="SUPFAM" id="SSF56112">
    <property type="entry name" value="Protein kinase-like (PK-like)"/>
    <property type="match status" value="1"/>
</dbReference>
<evidence type="ECO:0008006" key="3">
    <source>
        <dbReference type="Google" id="ProtNLM"/>
    </source>
</evidence>
<reference evidence="1 2" key="1">
    <citation type="submission" date="2019-07" db="EMBL/GenBank/DDBJ databases">
        <title>Whole genome shotgun sequence of Segetibacter aerophilus NBRC 106135.</title>
        <authorList>
            <person name="Hosoyama A."/>
            <person name="Uohara A."/>
            <person name="Ohji S."/>
            <person name="Ichikawa N."/>
        </authorList>
    </citation>
    <scope>NUCLEOTIDE SEQUENCE [LARGE SCALE GENOMIC DNA]</scope>
    <source>
        <strain evidence="1 2">NBRC 106135</strain>
    </source>
</reference>
<comment type="caution">
    <text evidence="1">The sequence shown here is derived from an EMBL/GenBank/DDBJ whole genome shotgun (WGS) entry which is preliminary data.</text>
</comment>
<accession>A0A512BCX7</accession>
<proteinExistence type="predicted"/>
<dbReference type="Proteomes" id="UP000321513">
    <property type="component" value="Unassembled WGS sequence"/>
</dbReference>
<dbReference type="InterPro" id="IPR011009">
    <property type="entry name" value="Kinase-like_dom_sf"/>
</dbReference>
<protein>
    <recommendedName>
        <fullName evidence="3">Aminoglycoside phosphotransferase domain-containing protein</fullName>
    </recommendedName>
</protein>
<name>A0A512BCX7_9BACT</name>
<gene>
    <name evidence="1" type="ORF">SAE01_23150</name>
</gene>
<organism evidence="1 2">
    <name type="scientific">Segetibacter aerophilus</name>
    <dbReference type="NCBI Taxonomy" id="670293"/>
    <lineage>
        <taxon>Bacteria</taxon>
        <taxon>Pseudomonadati</taxon>
        <taxon>Bacteroidota</taxon>
        <taxon>Chitinophagia</taxon>
        <taxon>Chitinophagales</taxon>
        <taxon>Chitinophagaceae</taxon>
        <taxon>Segetibacter</taxon>
    </lineage>
</organism>